<sequence>MTTLLLHWLNEELHLHRRVEVLERDLSNGYVFAEVLSLHGFEDRLDRYSDLADVPTRIRNLELLGQAMAKAGLGELSMTIKRGVLMENRSIILQLLFRIKDFVQSRRSTASQGPKDVPPRVYDPPSEKEDPFIRDVDERFVKECREAFRPTEIATPCVT</sequence>
<dbReference type="Proteomes" id="UP001209570">
    <property type="component" value="Unassembled WGS sequence"/>
</dbReference>
<comment type="caution">
    <text evidence="3">The sequence shown here is derived from an EMBL/GenBank/DDBJ whole genome shotgun (WGS) entry which is preliminary data.</text>
</comment>
<dbReference type="Gene3D" id="1.10.418.10">
    <property type="entry name" value="Calponin-like domain"/>
    <property type="match status" value="1"/>
</dbReference>
<feature type="region of interest" description="Disordered" evidence="1">
    <location>
        <begin position="108"/>
        <end position="132"/>
    </location>
</feature>
<organism evidence="3 4">
    <name type="scientific">Pythium insidiosum</name>
    <name type="common">Pythiosis disease agent</name>
    <dbReference type="NCBI Taxonomy" id="114742"/>
    <lineage>
        <taxon>Eukaryota</taxon>
        <taxon>Sar</taxon>
        <taxon>Stramenopiles</taxon>
        <taxon>Oomycota</taxon>
        <taxon>Peronosporomycetes</taxon>
        <taxon>Pythiales</taxon>
        <taxon>Pythiaceae</taxon>
        <taxon>Pythium</taxon>
    </lineage>
</organism>
<proteinExistence type="predicted"/>
<evidence type="ECO:0000259" key="2">
    <source>
        <dbReference type="Pfam" id="PF06294"/>
    </source>
</evidence>
<name>A0AAD5L4N6_PYTIN</name>
<dbReference type="EMBL" id="JAKCXM010004179">
    <property type="protein sequence ID" value="KAJ0389309.1"/>
    <property type="molecule type" value="Genomic_DNA"/>
</dbReference>
<gene>
    <name evidence="3" type="ORF">P43SY_011185</name>
</gene>
<evidence type="ECO:0000313" key="3">
    <source>
        <dbReference type="EMBL" id="KAJ0389309.1"/>
    </source>
</evidence>
<accession>A0AAD5L4N6</accession>
<evidence type="ECO:0000256" key="1">
    <source>
        <dbReference type="SAM" id="MobiDB-lite"/>
    </source>
</evidence>
<evidence type="ECO:0000313" key="4">
    <source>
        <dbReference type="Proteomes" id="UP001209570"/>
    </source>
</evidence>
<dbReference type="GO" id="GO:0005737">
    <property type="term" value="C:cytoplasm"/>
    <property type="evidence" value="ECO:0007669"/>
    <property type="project" value="UniProtKB-ARBA"/>
</dbReference>
<reference evidence="3" key="1">
    <citation type="submission" date="2021-12" db="EMBL/GenBank/DDBJ databases">
        <title>Prjna785345.</title>
        <authorList>
            <person name="Rujirawat T."/>
            <person name="Krajaejun T."/>
        </authorList>
    </citation>
    <scope>NUCLEOTIDE SEQUENCE</scope>
    <source>
        <strain evidence="3">Pi057C3</strain>
    </source>
</reference>
<keyword evidence="4" id="KW-1185">Reference proteome</keyword>
<protein>
    <recommendedName>
        <fullName evidence="2">CH-like domain-containing protein</fullName>
    </recommendedName>
</protein>
<dbReference type="AlphaFoldDB" id="A0AAD5L4N6"/>
<dbReference type="InterPro" id="IPR010441">
    <property type="entry name" value="CH_2"/>
</dbReference>
<feature type="domain" description="CH-like" evidence="2">
    <location>
        <begin position="5"/>
        <end position="100"/>
    </location>
</feature>
<dbReference type="InterPro" id="IPR036872">
    <property type="entry name" value="CH_dom_sf"/>
</dbReference>
<dbReference type="Pfam" id="PF06294">
    <property type="entry name" value="CH_2"/>
    <property type="match status" value="1"/>
</dbReference>